<evidence type="ECO:0000313" key="1">
    <source>
        <dbReference type="EMBL" id="VDK78824.1"/>
    </source>
</evidence>
<reference evidence="1 2" key="2">
    <citation type="submission" date="2018-11" db="EMBL/GenBank/DDBJ databases">
        <authorList>
            <consortium name="Pathogen Informatics"/>
        </authorList>
    </citation>
    <scope>NUCLEOTIDE SEQUENCE [LARGE SCALE GENOMIC DNA]</scope>
</reference>
<proteinExistence type="predicted"/>
<keyword evidence="2" id="KW-1185">Reference proteome</keyword>
<dbReference type="AlphaFoldDB" id="A0A0M3KJY2"/>
<sequence>MKTVFFFRSPELITKPPLLLKSQADVTDNVSLKRHAEEQDRIIAHVTKSPVYRSKFIGSIVDVPVALLLRHGPLDVEVCEAVPKIRLLGYPVSLSFIVDTTKVNPADLCFDGLGMLFSYSFLR</sequence>
<dbReference type="WBParaSite" id="ASIM_0002130901-mRNA-1">
    <property type="protein sequence ID" value="ASIM_0002130901-mRNA-1"/>
    <property type="gene ID" value="ASIM_0002130901"/>
</dbReference>
<reference evidence="3" key="1">
    <citation type="submission" date="2017-02" db="UniProtKB">
        <authorList>
            <consortium name="WormBaseParasite"/>
        </authorList>
    </citation>
    <scope>IDENTIFICATION</scope>
</reference>
<accession>A0A0M3KJY2</accession>
<evidence type="ECO:0000313" key="3">
    <source>
        <dbReference type="WBParaSite" id="ASIM_0002130901-mRNA-1"/>
    </source>
</evidence>
<evidence type="ECO:0000313" key="2">
    <source>
        <dbReference type="Proteomes" id="UP000267096"/>
    </source>
</evidence>
<protein>
    <submittedName>
        <fullName evidence="3">Auxilin-like protein</fullName>
    </submittedName>
</protein>
<organism evidence="3">
    <name type="scientific">Anisakis simplex</name>
    <name type="common">Herring worm</name>
    <dbReference type="NCBI Taxonomy" id="6269"/>
    <lineage>
        <taxon>Eukaryota</taxon>
        <taxon>Metazoa</taxon>
        <taxon>Ecdysozoa</taxon>
        <taxon>Nematoda</taxon>
        <taxon>Chromadorea</taxon>
        <taxon>Rhabditida</taxon>
        <taxon>Spirurina</taxon>
        <taxon>Ascaridomorpha</taxon>
        <taxon>Ascaridoidea</taxon>
        <taxon>Anisakidae</taxon>
        <taxon>Anisakis</taxon>
        <taxon>Anisakis simplex complex</taxon>
    </lineage>
</organism>
<dbReference type="EMBL" id="UYRR01040319">
    <property type="protein sequence ID" value="VDK78824.1"/>
    <property type="molecule type" value="Genomic_DNA"/>
</dbReference>
<name>A0A0M3KJY2_ANISI</name>
<dbReference type="Proteomes" id="UP000267096">
    <property type="component" value="Unassembled WGS sequence"/>
</dbReference>
<gene>
    <name evidence="1" type="ORF">ASIM_LOCUS20681</name>
</gene>
<dbReference type="OrthoDB" id="10473327at2759"/>